<name>A0A401SB77_CHIPU</name>
<evidence type="ECO:0000313" key="7">
    <source>
        <dbReference type="Proteomes" id="UP000287033"/>
    </source>
</evidence>
<comment type="caution">
    <text evidence="6">The sequence shown here is derived from an EMBL/GenBank/DDBJ whole genome shotgun (WGS) entry which is preliminary data.</text>
</comment>
<protein>
    <recommendedName>
        <fullName evidence="4">Rab9 effector protein with kelch motifs</fullName>
    </recommendedName>
</protein>
<keyword evidence="2" id="KW-0677">Repeat</keyword>
<gene>
    <name evidence="6" type="ORF">chiPu_0006091</name>
</gene>
<dbReference type="InterPro" id="IPR052124">
    <property type="entry name" value="Rab9_kelch_effector"/>
</dbReference>
<evidence type="ECO:0000256" key="3">
    <source>
        <dbReference type="ARBA" id="ARBA00037224"/>
    </source>
</evidence>
<evidence type="ECO:0000313" key="6">
    <source>
        <dbReference type="EMBL" id="GCC27665.1"/>
    </source>
</evidence>
<dbReference type="InterPro" id="IPR015915">
    <property type="entry name" value="Kelch-typ_b-propeller"/>
</dbReference>
<proteinExistence type="predicted"/>
<dbReference type="OMA" id="CTPGSIW"/>
<reference evidence="6 7" key="1">
    <citation type="journal article" date="2018" name="Nat. Ecol. Evol.">
        <title>Shark genomes provide insights into elasmobranch evolution and the origin of vertebrates.</title>
        <authorList>
            <person name="Hara Y"/>
            <person name="Yamaguchi K"/>
            <person name="Onimaru K"/>
            <person name="Kadota M"/>
            <person name="Koyanagi M"/>
            <person name="Keeley SD"/>
            <person name="Tatsumi K"/>
            <person name="Tanaka K"/>
            <person name="Motone F"/>
            <person name="Kageyama Y"/>
            <person name="Nozu R"/>
            <person name="Adachi N"/>
            <person name="Nishimura O"/>
            <person name="Nakagawa R"/>
            <person name="Tanegashima C"/>
            <person name="Kiyatake I"/>
            <person name="Matsumoto R"/>
            <person name="Murakumo K"/>
            <person name="Nishida K"/>
            <person name="Terakita A"/>
            <person name="Kuratani S"/>
            <person name="Sato K"/>
            <person name="Hyodo S Kuraku.S."/>
        </authorList>
    </citation>
    <scope>NUCLEOTIDE SEQUENCE [LARGE SCALE GENOMIC DNA]</scope>
</reference>
<evidence type="ECO:0000256" key="5">
    <source>
        <dbReference type="SAM" id="MobiDB-lite"/>
    </source>
</evidence>
<dbReference type="OrthoDB" id="10251809at2759"/>
<comment type="function">
    <text evidence="3">Rab9 effector required for endosome to trans-Golgi network (TGN) transport.</text>
</comment>
<dbReference type="SUPFAM" id="SSF117281">
    <property type="entry name" value="Kelch motif"/>
    <property type="match status" value="1"/>
</dbReference>
<dbReference type="PANTHER" id="PTHR46647">
    <property type="entry name" value="RAB9 EFFECTOR PROTEIN WITH KELCH MOTIFS"/>
    <property type="match status" value="1"/>
</dbReference>
<evidence type="ECO:0000256" key="4">
    <source>
        <dbReference type="ARBA" id="ARBA00039295"/>
    </source>
</evidence>
<dbReference type="STRING" id="137246.A0A401SB77"/>
<dbReference type="Proteomes" id="UP000287033">
    <property type="component" value="Unassembled WGS sequence"/>
</dbReference>
<keyword evidence="7" id="KW-1185">Reference proteome</keyword>
<dbReference type="PANTHER" id="PTHR46647:SF1">
    <property type="entry name" value="RAB9 EFFECTOR PROTEIN WITH KELCH MOTIFS"/>
    <property type="match status" value="1"/>
</dbReference>
<sequence length="413" mass="44899">MLGSLTRQSGASLFIGWLGVLFQISQKAMGLLTVLEPGERPQIATWYTLVPRGETPDVRVGHTLTFVPDTSEEGKVIIVGGANPNGSFSDSHVLDLGKLEWDVPEWKGLLPRYEHSSFISASKPGDLWLFGGADEYSNRNCVQVLNFETGLWISPTINGTPPTPRTCHGSTAAIGDCLYVFGGGDKGAEPVQDTQLYVFDKATLGWSQQSTEGNPPAPRHGHVMIAVGSKLFIHGGLSGDTFFNDMHVIDTAAVNMRWKKIKMKGDIPKGCAAHSAIFHGKNIFIFGGMDVTGALNTMYKYHIETSRWTLLEFGSLLPAGRLDHAMCVIPWQIRKENEASTTAAKNSDKQSPKGNTCEESSQQSKADGNLVPRNCSVAQSQTVNIVHLCLVFGGMDTQGEIYNDCFVTLVDGY</sequence>
<dbReference type="AlphaFoldDB" id="A0A401SB77"/>
<feature type="compositionally biased region" description="Polar residues" evidence="5">
    <location>
        <begin position="352"/>
        <end position="366"/>
    </location>
</feature>
<organism evidence="6 7">
    <name type="scientific">Chiloscyllium punctatum</name>
    <name type="common">Brownbanded bambooshark</name>
    <name type="synonym">Hemiscyllium punctatum</name>
    <dbReference type="NCBI Taxonomy" id="137246"/>
    <lineage>
        <taxon>Eukaryota</taxon>
        <taxon>Metazoa</taxon>
        <taxon>Chordata</taxon>
        <taxon>Craniata</taxon>
        <taxon>Vertebrata</taxon>
        <taxon>Chondrichthyes</taxon>
        <taxon>Elasmobranchii</taxon>
        <taxon>Galeomorphii</taxon>
        <taxon>Galeoidea</taxon>
        <taxon>Orectolobiformes</taxon>
        <taxon>Hemiscylliidae</taxon>
        <taxon>Chiloscyllium</taxon>
    </lineage>
</organism>
<dbReference type="Gene3D" id="2.120.10.80">
    <property type="entry name" value="Kelch-type beta propeller"/>
    <property type="match status" value="2"/>
</dbReference>
<dbReference type="EMBL" id="BEZZ01000173">
    <property type="protein sequence ID" value="GCC27665.1"/>
    <property type="molecule type" value="Genomic_DNA"/>
</dbReference>
<keyword evidence="1" id="KW-0880">Kelch repeat</keyword>
<dbReference type="Pfam" id="PF24681">
    <property type="entry name" value="Kelch_KLHDC2_KLHL20_DRC7"/>
    <property type="match status" value="1"/>
</dbReference>
<evidence type="ECO:0000256" key="2">
    <source>
        <dbReference type="ARBA" id="ARBA00022737"/>
    </source>
</evidence>
<evidence type="ECO:0000256" key="1">
    <source>
        <dbReference type="ARBA" id="ARBA00022441"/>
    </source>
</evidence>
<accession>A0A401SB77</accession>
<feature type="region of interest" description="Disordered" evidence="5">
    <location>
        <begin position="339"/>
        <end position="368"/>
    </location>
</feature>